<organism evidence="3 4">
    <name type="scientific">Trichoderma harzianum</name>
    <name type="common">Hypocrea lixii</name>
    <dbReference type="NCBI Taxonomy" id="5544"/>
    <lineage>
        <taxon>Eukaryota</taxon>
        <taxon>Fungi</taxon>
        <taxon>Dikarya</taxon>
        <taxon>Ascomycota</taxon>
        <taxon>Pezizomycotina</taxon>
        <taxon>Sordariomycetes</taxon>
        <taxon>Hypocreomycetidae</taxon>
        <taxon>Hypocreales</taxon>
        <taxon>Hypocreaceae</taxon>
        <taxon>Trichoderma</taxon>
    </lineage>
</organism>
<evidence type="ECO:0000313" key="4">
    <source>
        <dbReference type="Proteomes" id="UP000236290"/>
    </source>
</evidence>
<dbReference type="Proteomes" id="UP000236290">
    <property type="component" value="Unassembled WGS sequence"/>
</dbReference>
<feature type="compositionally biased region" description="Basic and acidic residues" evidence="2">
    <location>
        <begin position="862"/>
        <end position="896"/>
    </location>
</feature>
<feature type="region of interest" description="Disordered" evidence="2">
    <location>
        <begin position="396"/>
        <end position="442"/>
    </location>
</feature>
<feature type="region of interest" description="Disordered" evidence="2">
    <location>
        <begin position="1048"/>
        <end position="1125"/>
    </location>
</feature>
<feature type="compositionally biased region" description="Polar residues" evidence="2">
    <location>
        <begin position="1096"/>
        <end position="1125"/>
    </location>
</feature>
<protein>
    <recommendedName>
        <fullName evidence="5">Zn(2)-C6 fungal-type domain-containing protein</fullName>
    </recommendedName>
</protein>
<dbReference type="Gene3D" id="4.10.240.10">
    <property type="entry name" value="Zn(2)-C6 fungal-type DNA-binding domain"/>
    <property type="match status" value="1"/>
</dbReference>
<dbReference type="EMBL" id="MTYI01000021">
    <property type="protein sequence ID" value="PNP58293.1"/>
    <property type="molecule type" value="Genomic_DNA"/>
</dbReference>
<feature type="compositionally biased region" description="Low complexity" evidence="2">
    <location>
        <begin position="295"/>
        <end position="306"/>
    </location>
</feature>
<sequence length="1217" mass="134050">MSNIIRKTNQDSQNLQAKDFHMTDEEGNDVQPILLSHYKRYIGEGFPTASATIQQRLADAMILRRKRIMYRRSRYGGTAIQLPKLENKVSITLPDSLLPLEDNQKAIAPSQIKSATTLQPEKFKMASSSPSVISNTMTVALGNHEALKFPTAPGLHAKRRYEQLKAEQWAAHQATLEKADETSSAAYPTLDDAVDMRDAKRRLSTEEQLNKVLKPDAPAIGELNDNKLRALANRNARSLPKLFTSCPLCGKDESEIDSRLTDHITGHLRSLAIMSLPIHYDDDIPGDVGSDRKSSSNSQPQSRSTIDLLDDEDILVIRSAIERNLNDMAEPSTAADIAMDDGEDLVDMLFQQDKPRSDLRRYGDREAVRYGAGEIWYPKQSDQQNNLQSNIQLEDETNSGLGMGSDDTDMWNPQQEQTHAPQEDSGDAAGPSNEEDTVPEKSQCWECQRRDTLCDGKIPTCDNCSDAGMVCPGYNNSRPLTWLPAGKVSRLQKAKSQSASSPNGPDLGRSDVNDSENITRYAYQTLHGGMATLKSTFTSTSGTPTTISDNISPKVPQGADQAAVQFGDAGVYQGVQNPDNAAIDAMVASMTPAQRHDEWEARLVDFWRRWQIYPQDQMEAMNRDPMMQAQIASQPRTMPQENASGVSDQQQPQAERIATPLVDQAELFSMDLPRNVNDKSTVDKSMVGHMDDVDENAGSTVGVEIIREINSTYQLLVKNFKEKEKMVEAAGRKLEQIQRENESLRRYQYQYDRPQRSRSPRSDTSKFMVGYVEDVDEDAGSTFGVESTRRYAKSPPPRSPGRSNIGKPRKPESGAGDETESSSSNLSNSNSTPAPTRDGTRPVSSDHIITTEQYNDSLQYIPERHARASPDSRVFTLDDHHKSEGRPKEDDNDNHRTPQPQSTGRDPRDARDPGDLSGPRGPKKARPGPTRHAATQPVVSQGTYRRGQFEDPAAYGIQQPASPGRPRRTGNLLQRPEQALNTNAGISTQTDKQTGPILSSTSPELLEVSAQEMIHIRRQEPGLVNVTDDQLRNIILNIKRNAWLQQQPMESPWADQQEIQPQQAKLKPATQQSQALQGQAQMNMQNQQQIGGGIATSQSPGMSNINISARPSDPSTGSFPNHGSSSIVPSLPAAYNSNASDAGTMDVSPFDEGSNAGSESRYLPPSPGFFQNIENSSVAVTAEGMNIGGLDLLEYMAMDPIRFRGLGGPGTSGPESR</sequence>
<dbReference type="CDD" id="cd00067">
    <property type="entry name" value="GAL4"/>
    <property type="match status" value="1"/>
</dbReference>
<keyword evidence="1" id="KW-0539">Nucleus</keyword>
<dbReference type="OrthoDB" id="20872at2759"/>
<feature type="compositionally biased region" description="Basic and acidic residues" evidence="2">
    <location>
        <begin position="905"/>
        <end position="914"/>
    </location>
</feature>
<comment type="caution">
    <text evidence="3">The sequence shown here is derived from an EMBL/GenBank/DDBJ whole genome shotgun (WGS) entry which is preliminary data.</text>
</comment>
<reference evidence="3 4" key="1">
    <citation type="submission" date="2017-02" db="EMBL/GenBank/DDBJ databases">
        <title>Genomes of Trichoderma spp. with biocontrol activity.</title>
        <authorList>
            <person name="Gardiner D."/>
            <person name="Kazan K."/>
            <person name="Vos C."/>
            <person name="Harvey P."/>
        </authorList>
    </citation>
    <scope>NUCLEOTIDE SEQUENCE [LARGE SCALE GENOMIC DNA]</scope>
    <source>
        <strain evidence="3 4">Tr1</strain>
    </source>
</reference>
<dbReference type="AlphaFoldDB" id="A0A2K0UKH3"/>
<feature type="region of interest" description="Disordered" evidence="2">
    <location>
        <begin position="284"/>
        <end position="306"/>
    </location>
</feature>
<evidence type="ECO:0008006" key="5">
    <source>
        <dbReference type="Google" id="ProtNLM"/>
    </source>
</evidence>
<feature type="region of interest" description="Disordered" evidence="2">
    <location>
        <begin position="780"/>
        <end position="944"/>
    </location>
</feature>
<feature type="compositionally biased region" description="Low complexity" evidence="2">
    <location>
        <begin position="821"/>
        <end position="831"/>
    </location>
</feature>
<dbReference type="InterPro" id="IPR036864">
    <property type="entry name" value="Zn2-C6_fun-type_DNA-bd_sf"/>
</dbReference>
<feature type="region of interest" description="Disordered" evidence="2">
    <location>
        <begin position="488"/>
        <end position="514"/>
    </location>
</feature>
<dbReference type="SUPFAM" id="SSF57701">
    <property type="entry name" value="Zn2/Cys6 DNA-binding domain"/>
    <property type="match status" value="1"/>
</dbReference>
<evidence type="ECO:0000313" key="3">
    <source>
        <dbReference type="EMBL" id="PNP58293.1"/>
    </source>
</evidence>
<feature type="region of interest" description="Disordered" evidence="2">
    <location>
        <begin position="1139"/>
        <end position="1163"/>
    </location>
</feature>
<dbReference type="GO" id="GO:0008270">
    <property type="term" value="F:zinc ion binding"/>
    <property type="evidence" value="ECO:0007669"/>
    <property type="project" value="InterPro"/>
</dbReference>
<evidence type="ECO:0000256" key="2">
    <source>
        <dbReference type="SAM" id="MobiDB-lite"/>
    </source>
</evidence>
<gene>
    <name evidence="3" type="ORF">THARTR1_01808</name>
</gene>
<dbReference type="GO" id="GO:0000981">
    <property type="term" value="F:DNA-binding transcription factor activity, RNA polymerase II-specific"/>
    <property type="evidence" value="ECO:0007669"/>
    <property type="project" value="InterPro"/>
</dbReference>
<feature type="compositionally biased region" description="Polar residues" evidence="2">
    <location>
        <begin position="494"/>
        <end position="503"/>
    </location>
</feature>
<feature type="compositionally biased region" description="Polar residues" evidence="2">
    <location>
        <begin position="847"/>
        <end position="858"/>
    </location>
</feature>
<proteinExistence type="predicted"/>
<name>A0A2K0UKH3_TRIHA</name>
<feature type="region of interest" description="Disordered" evidence="2">
    <location>
        <begin position="746"/>
        <end position="765"/>
    </location>
</feature>
<feature type="compositionally biased region" description="Polar residues" evidence="2">
    <location>
        <begin position="411"/>
        <end position="420"/>
    </location>
</feature>
<dbReference type="InterPro" id="IPR001138">
    <property type="entry name" value="Zn2Cys6_DnaBD"/>
</dbReference>
<accession>A0A2K0UKH3</accession>
<evidence type="ECO:0000256" key="1">
    <source>
        <dbReference type="ARBA" id="ARBA00023242"/>
    </source>
</evidence>
<feature type="compositionally biased region" description="Low complexity" evidence="2">
    <location>
        <begin position="1069"/>
        <end position="1089"/>
    </location>
</feature>